<evidence type="ECO:0000256" key="1">
    <source>
        <dbReference type="SAM" id="MobiDB-lite"/>
    </source>
</evidence>
<feature type="compositionally biased region" description="Polar residues" evidence="1">
    <location>
        <begin position="173"/>
        <end position="192"/>
    </location>
</feature>
<accession>A0A839K2M7</accession>
<keyword evidence="2" id="KW-0812">Transmembrane</keyword>
<dbReference type="RefSeq" id="WP_228353759.1">
    <property type="nucleotide sequence ID" value="NZ_JACEGA010000001.1"/>
</dbReference>
<dbReference type="EMBL" id="JACEGA010000001">
    <property type="protein sequence ID" value="MBB2184165.1"/>
    <property type="molecule type" value="Genomic_DNA"/>
</dbReference>
<evidence type="ECO:0000313" key="4">
    <source>
        <dbReference type="Proteomes" id="UP000574276"/>
    </source>
</evidence>
<reference evidence="3 4" key="1">
    <citation type="submission" date="2020-07" db="EMBL/GenBank/DDBJ databases">
        <title>Characterization and genome sequencing of isolate MD1, a novel member within the family Lachnospiraceae.</title>
        <authorList>
            <person name="Rettenmaier R."/>
            <person name="Di Bello L."/>
            <person name="Zinser C."/>
            <person name="Scheitz K."/>
            <person name="Liebl W."/>
            <person name="Zverlov V."/>
        </authorList>
    </citation>
    <scope>NUCLEOTIDE SEQUENCE [LARGE SCALE GENOMIC DNA]</scope>
    <source>
        <strain evidence="3 4">MD1</strain>
    </source>
</reference>
<keyword evidence="4" id="KW-1185">Reference proteome</keyword>
<keyword evidence="2" id="KW-1133">Transmembrane helix</keyword>
<organism evidence="3 4">
    <name type="scientific">Variimorphobacter saccharofermentans</name>
    <dbReference type="NCBI Taxonomy" id="2755051"/>
    <lineage>
        <taxon>Bacteria</taxon>
        <taxon>Bacillati</taxon>
        <taxon>Bacillota</taxon>
        <taxon>Clostridia</taxon>
        <taxon>Lachnospirales</taxon>
        <taxon>Lachnospiraceae</taxon>
        <taxon>Variimorphobacter</taxon>
    </lineage>
</organism>
<evidence type="ECO:0000313" key="3">
    <source>
        <dbReference type="EMBL" id="MBB2184165.1"/>
    </source>
</evidence>
<comment type="caution">
    <text evidence="3">The sequence shown here is derived from an EMBL/GenBank/DDBJ whole genome shotgun (WGS) entry which is preliminary data.</text>
</comment>
<dbReference type="Proteomes" id="UP000574276">
    <property type="component" value="Unassembled WGS sequence"/>
</dbReference>
<dbReference type="AlphaFoldDB" id="A0A839K2M7"/>
<feature type="transmembrane region" description="Helical" evidence="2">
    <location>
        <begin position="83"/>
        <end position="104"/>
    </location>
</feature>
<evidence type="ECO:0008006" key="5">
    <source>
        <dbReference type="Google" id="ProtNLM"/>
    </source>
</evidence>
<proteinExistence type="predicted"/>
<protein>
    <recommendedName>
        <fullName evidence="5">DUF4367 domain-containing protein</fullName>
    </recommendedName>
</protein>
<sequence>MNYNDKDQELNSKKVNHMDQNLEIDDMNIKSHLNASLDLSGIQVSEDLINRTLQAIKQQEKMDHEEETTPKEAERKIIPWSRYVRRVAGVAAAVFVVVIGFNALTRLDIGSKKSADNSTQSEMDTRMMDEMAEKSSESTAMNDAEVSIASVQEEETAMDAASTESVAEEPAATENQSMGTAEISSTEDGSNDSNEDRKMEAADASDTAFAKEDSDTSSLLYHSNAGASDTLGFRDIFLSDSQQVEQITIFDDKNKERVTLTDRNDIENFYDLMDQQHFQTASDVVVESQYTIEIKAKGEEEDIYTMTIGNGVSIQTVLGDTVSHSVYQSVDEMSLKQSLQEFIHDYQQ</sequence>
<gene>
    <name evidence="3" type="ORF">H0486_14895</name>
</gene>
<name>A0A839K2M7_9FIRM</name>
<evidence type="ECO:0000256" key="2">
    <source>
        <dbReference type="SAM" id="Phobius"/>
    </source>
</evidence>
<feature type="region of interest" description="Disordered" evidence="1">
    <location>
        <begin position="154"/>
        <end position="216"/>
    </location>
</feature>
<keyword evidence="2" id="KW-0472">Membrane</keyword>